<accession>A0ABQ5N4E4</accession>
<reference evidence="1 2" key="1">
    <citation type="journal article" date="2024" name="Int. J. Syst. Evol. Microbiol.">
        <title>Clostridium omnivorum sp. nov., isolated from anoxic soil under the treatment of reductive soil disinfestation.</title>
        <authorList>
            <person name="Ueki A."/>
            <person name="Tonouchi A."/>
            <person name="Kaku N."/>
            <person name="Honma S."/>
            <person name="Ueki K."/>
        </authorList>
    </citation>
    <scope>NUCLEOTIDE SEQUENCE [LARGE SCALE GENOMIC DNA]</scope>
    <source>
        <strain evidence="1 2">E14</strain>
    </source>
</reference>
<gene>
    <name evidence="1" type="ORF">bsdE14_14450</name>
</gene>
<evidence type="ECO:0000313" key="2">
    <source>
        <dbReference type="Proteomes" id="UP001208567"/>
    </source>
</evidence>
<evidence type="ECO:0000313" key="1">
    <source>
        <dbReference type="EMBL" id="GLC30035.1"/>
    </source>
</evidence>
<name>A0ABQ5N4E4_9CLOT</name>
<proteinExistence type="predicted"/>
<dbReference type="RefSeq" id="WP_264849302.1">
    <property type="nucleotide sequence ID" value="NZ_BRXR01000001.1"/>
</dbReference>
<protein>
    <submittedName>
        <fullName evidence="1">Uncharacterized protein</fullName>
    </submittedName>
</protein>
<dbReference type="EMBL" id="BRXR01000001">
    <property type="protein sequence ID" value="GLC30035.1"/>
    <property type="molecule type" value="Genomic_DNA"/>
</dbReference>
<comment type="caution">
    <text evidence="1">The sequence shown here is derived from an EMBL/GenBank/DDBJ whole genome shotgun (WGS) entry which is preliminary data.</text>
</comment>
<sequence>MSKKSTRNSELLNSAKANTSPKIYDILLELVNEDREDLAEVVLKIDYILEYASTCIKQNDFEEARETLEKAKSRITFLKNEGANTEYLEYLYEGIDKKCKKK</sequence>
<keyword evidence="2" id="KW-1185">Reference proteome</keyword>
<organism evidence="1 2">
    <name type="scientific">Clostridium omnivorum</name>
    <dbReference type="NCBI Taxonomy" id="1604902"/>
    <lineage>
        <taxon>Bacteria</taxon>
        <taxon>Bacillati</taxon>
        <taxon>Bacillota</taxon>
        <taxon>Clostridia</taxon>
        <taxon>Eubacteriales</taxon>
        <taxon>Clostridiaceae</taxon>
        <taxon>Clostridium</taxon>
    </lineage>
</organism>
<dbReference type="Proteomes" id="UP001208567">
    <property type="component" value="Unassembled WGS sequence"/>
</dbReference>